<comment type="caution">
    <text evidence="7">Lacks conserved residue(s) required for the propagation of feature annotation.</text>
</comment>
<evidence type="ECO:0000313" key="9">
    <source>
        <dbReference type="Proteomes" id="UP000515856"/>
    </source>
</evidence>
<feature type="binding site" evidence="7">
    <location>
        <position position="67"/>
    </location>
    <ligand>
        <name>S-adenosyl-L-methionine</name>
        <dbReference type="ChEBI" id="CHEBI:59789"/>
    </ligand>
</feature>
<keyword evidence="9" id="KW-1185">Reference proteome</keyword>
<evidence type="ECO:0000256" key="5">
    <source>
        <dbReference type="ARBA" id="ARBA00022691"/>
    </source>
</evidence>
<dbReference type="NCBIfam" id="NF001080">
    <property type="entry name" value="PRK00121.2-2"/>
    <property type="match status" value="1"/>
</dbReference>
<comment type="pathway">
    <text evidence="7">tRNA modification; N(7)-methylguanine-tRNA biosynthesis.</text>
</comment>
<dbReference type="NCBIfam" id="TIGR00091">
    <property type="entry name" value="tRNA (guanosine(46)-N7)-methyltransferase TrmB"/>
    <property type="match status" value="1"/>
</dbReference>
<dbReference type="GO" id="GO:0043527">
    <property type="term" value="C:tRNA methyltransferase complex"/>
    <property type="evidence" value="ECO:0007669"/>
    <property type="project" value="TreeGrafter"/>
</dbReference>
<dbReference type="PANTHER" id="PTHR23417">
    <property type="entry name" value="3-DEOXY-D-MANNO-OCTULOSONIC-ACID TRANSFERASE/TRNA GUANINE-N 7 - -METHYLTRANSFERASE"/>
    <property type="match status" value="1"/>
</dbReference>
<reference evidence="8 9" key="1">
    <citation type="submission" date="2020-08" db="EMBL/GenBank/DDBJ databases">
        <authorList>
            <person name="Liu C."/>
            <person name="Sun Q."/>
        </authorList>
    </citation>
    <scope>NUCLEOTIDE SEQUENCE [LARGE SCALE GENOMIC DNA]</scope>
    <source>
        <strain evidence="8 9">NSJ-61</strain>
    </source>
</reference>
<dbReference type="InterPro" id="IPR029063">
    <property type="entry name" value="SAM-dependent_MTases_sf"/>
</dbReference>
<dbReference type="EMBL" id="CP060636">
    <property type="protein sequence ID" value="QNM12072.1"/>
    <property type="molecule type" value="Genomic_DNA"/>
</dbReference>
<dbReference type="KEGG" id="ehn:H9Q80_17800"/>
<evidence type="ECO:0000256" key="7">
    <source>
        <dbReference type="HAMAP-Rule" id="MF_01057"/>
    </source>
</evidence>
<evidence type="ECO:0000256" key="4">
    <source>
        <dbReference type="ARBA" id="ARBA00022679"/>
    </source>
</evidence>
<comment type="catalytic activity">
    <reaction evidence="1 7">
        <text>guanosine(46) in tRNA + S-adenosyl-L-methionine = N(7)-methylguanosine(46) in tRNA + S-adenosyl-L-homocysteine</text>
        <dbReference type="Rhea" id="RHEA:42708"/>
        <dbReference type="Rhea" id="RHEA-COMP:10188"/>
        <dbReference type="Rhea" id="RHEA-COMP:10189"/>
        <dbReference type="ChEBI" id="CHEBI:57856"/>
        <dbReference type="ChEBI" id="CHEBI:59789"/>
        <dbReference type="ChEBI" id="CHEBI:74269"/>
        <dbReference type="ChEBI" id="CHEBI:74480"/>
        <dbReference type="EC" id="2.1.1.33"/>
    </reaction>
</comment>
<proteinExistence type="inferred from homology"/>
<evidence type="ECO:0000313" key="8">
    <source>
        <dbReference type="EMBL" id="QNM12072.1"/>
    </source>
</evidence>
<accession>A0A7G9GMP0</accession>
<evidence type="ECO:0000256" key="1">
    <source>
        <dbReference type="ARBA" id="ARBA00000142"/>
    </source>
</evidence>
<keyword evidence="6 7" id="KW-0819">tRNA processing</keyword>
<evidence type="ECO:0000256" key="6">
    <source>
        <dbReference type="ARBA" id="ARBA00022694"/>
    </source>
</evidence>
<comment type="function">
    <text evidence="2 7">Catalyzes the formation of N(7)-methylguanine at position 46 (m7G46) in tRNA.</text>
</comment>
<keyword evidence="4 7" id="KW-0808">Transferase</keyword>
<feature type="binding site" evidence="7">
    <location>
        <position position="96"/>
    </location>
    <ligand>
        <name>S-adenosyl-L-methionine</name>
        <dbReference type="ChEBI" id="CHEBI:59789"/>
    </ligand>
</feature>
<dbReference type="HAMAP" id="MF_01057">
    <property type="entry name" value="tRNA_methyltr_TrmB"/>
    <property type="match status" value="1"/>
</dbReference>
<dbReference type="Pfam" id="PF02390">
    <property type="entry name" value="Methyltransf_4"/>
    <property type="match status" value="1"/>
</dbReference>
<dbReference type="SUPFAM" id="SSF53335">
    <property type="entry name" value="S-adenosyl-L-methionine-dependent methyltransferases"/>
    <property type="match status" value="1"/>
</dbReference>
<organism evidence="8 9">
    <name type="scientific">[Eubacterium] hominis</name>
    <dbReference type="NCBI Taxonomy" id="2764325"/>
    <lineage>
        <taxon>Bacteria</taxon>
        <taxon>Bacillati</taxon>
        <taxon>Bacillota</taxon>
        <taxon>Erysipelotrichia</taxon>
        <taxon>Erysipelotrichales</taxon>
        <taxon>Erysipelotrichaceae</taxon>
        <taxon>Amedibacillus</taxon>
    </lineage>
</organism>
<dbReference type="UniPathway" id="UPA00989"/>
<gene>
    <name evidence="7 8" type="primary">trmB</name>
    <name evidence="8" type="ORF">H9Q80_17800</name>
</gene>
<evidence type="ECO:0000256" key="2">
    <source>
        <dbReference type="ARBA" id="ARBA00003015"/>
    </source>
</evidence>
<dbReference type="GO" id="GO:0008176">
    <property type="term" value="F:tRNA (guanine(46)-N7)-methyltransferase activity"/>
    <property type="evidence" value="ECO:0007669"/>
    <property type="project" value="UniProtKB-UniRule"/>
</dbReference>
<dbReference type="Proteomes" id="UP000515856">
    <property type="component" value="Chromosome"/>
</dbReference>
<feature type="binding site" evidence="7">
    <location>
        <position position="154"/>
    </location>
    <ligand>
        <name>substrate</name>
    </ligand>
</feature>
<dbReference type="RefSeq" id="WP_117453705.1">
    <property type="nucleotide sequence ID" value="NZ_CP060636.1"/>
</dbReference>
<comment type="similarity">
    <text evidence="7">Belongs to the class I-like SAM-binding methyltransferase superfamily. TrmB family.</text>
</comment>
<dbReference type="PROSITE" id="PS51625">
    <property type="entry name" value="SAM_MT_TRMB"/>
    <property type="match status" value="1"/>
</dbReference>
<sequence length="218" mass="25902">MRMRKLPWAEDFLKEQEVVIKEPSTYAGKWKQLLNKEVLHVEIGTGKGDYWILMSQKQPENGWIGIEKNNNVAALAVRKYTKLEEAMSNVAFINDDAENISDWFEKGEVDVIHLNFSDPWPKKRAHKKRLSNEKFIRQYADILNDDGEIQMKTDNSSLFEYSVIEFQKCGWFLHDFSVDFRRNEHDEDAISEYERKFMEKGQPIYRAVWKKYPIKNEN</sequence>
<dbReference type="AlphaFoldDB" id="A0A7G9GMP0"/>
<dbReference type="EC" id="2.1.1.33" evidence="7"/>
<feature type="binding site" evidence="7">
    <location>
        <position position="118"/>
    </location>
    <ligand>
        <name>S-adenosyl-L-methionine</name>
        <dbReference type="ChEBI" id="CHEBI:59789"/>
    </ligand>
</feature>
<dbReference type="InterPro" id="IPR055361">
    <property type="entry name" value="tRNA_methyltr_TrmB_bact"/>
</dbReference>
<keyword evidence="5 7" id="KW-0949">S-adenosyl-L-methionine</keyword>
<dbReference type="InterPro" id="IPR003358">
    <property type="entry name" value="tRNA_(Gua-N-7)_MeTrfase_Trmb"/>
</dbReference>
<keyword evidence="3 7" id="KW-0489">Methyltransferase</keyword>
<dbReference type="PANTHER" id="PTHR23417:SF14">
    <property type="entry name" value="PENTACOTRIPEPTIDE-REPEAT REGION OF PRORP DOMAIN-CONTAINING PROTEIN"/>
    <property type="match status" value="1"/>
</dbReference>
<feature type="binding site" evidence="7">
    <location>
        <position position="122"/>
    </location>
    <ligand>
        <name>substrate</name>
    </ligand>
</feature>
<name>A0A7G9GMP0_9FIRM</name>
<protein>
    <recommendedName>
        <fullName evidence="7">tRNA (guanine-N(7)-)-methyltransferase</fullName>
        <ecNumber evidence="7">2.1.1.33</ecNumber>
    </recommendedName>
    <alternativeName>
        <fullName evidence="7">tRNA (guanine(46)-N(7))-methyltransferase</fullName>
    </alternativeName>
    <alternativeName>
        <fullName evidence="7">tRNA(m7G46)-methyltransferase</fullName>
    </alternativeName>
</protein>
<evidence type="ECO:0000256" key="3">
    <source>
        <dbReference type="ARBA" id="ARBA00022603"/>
    </source>
</evidence>
<feature type="binding site" evidence="7">
    <location>
        <position position="42"/>
    </location>
    <ligand>
        <name>S-adenosyl-L-methionine</name>
        <dbReference type="ChEBI" id="CHEBI:59789"/>
    </ligand>
</feature>
<dbReference type="Gene3D" id="3.40.50.150">
    <property type="entry name" value="Vaccinia Virus protein VP39"/>
    <property type="match status" value="1"/>
</dbReference>